<evidence type="ECO:0000256" key="1">
    <source>
        <dbReference type="SAM" id="Coils"/>
    </source>
</evidence>
<reference evidence="2" key="1">
    <citation type="submission" date="2021-10" db="EMBL/GenBank/DDBJ databases">
        <authorList>
            <person name="Piombo E."/>
        </authorList>
    </citation>
    <scope>NUCLEOTIDE SEQUENCE</scope>
</reference>
<dbReference type="Proteomes" id="UP000696573">
    <property type="component" value="Unassembled WGS sequence"/>
</dbReference>
<organism evidence="2 3">
    <name type="scientific">Clonostachys rhizophaga</name>
    <dbReference type="NCBI Taxonomy" id="160324"/>
    <lineage>
        <taxon>Eukaryota</taxon>
        <taxon>Fungi</taxon>
        <taxon>Dikarya</taxon>
        <taxon>Ascomycota</taxon>
        <taxon>Pezizomycotina</taxon>
        <taxon>Sordariomycetes</taxon>
        <taxon>Hypocreomycetidae</taxon>
        <taxon>Hypocreales</taxon>
        <taxon>Bionectriaceae</taxon>
        <taxon>Clonostachys</taxon>
    </lineage>
</organism>
<dbReference type="EMBL" id="CABFNQ020000732">
    <property type="protein sequence ID" value="CAH0028483.1"/>
    <property type="molecule type" value="Genomic_DNA"/>
</dbReference>
<name>A0A9N9VV80_9HYPO</name>
<comment type="caution">
    <text evidence="2">The sequence shown here is derived from an EMBL/GenBank/DDBJ whole genome shotgun (WGS) entry which is preliminary data.</text>
</comment>
<evidence type="ECO:0000313" key="2">
    <source>
        <dbReference type="EMBL" id="CAH0028483.1"/>
    </source>
</evidence>
<accession>A0A9N9VV80</accession>
<evidence type="ECO:0000313" key="3">
    <source>
        <dbReference type="Proteomes" id="UP000696573"/>
    </source>
</evidence>
<keyword evidence="1" id="KW-0175">Coiled coil</keyword>
<feature type="coiled-coil region" evidence="1">
    <location>
        <begin position="370"/>
        <end position="397"/>
    </location>
</feature>
<sequence length="501" mass="58335">MSFFADDRYFLLRYREYQLNRPSSYPLSRREMARIEEVADLLLEIYQTLAEMRYLDPLCIKPGPHDASIVQETMNSYGLDPAIVHLYSIMPYVECGETAFFRGGQFVDFRRTSDVEEARDPFNDDPRHEAGFEEEDGPYMRQWMTPLSLMGNHQSVIIYDARRHRIWIIDQEGWSSSDPALEGTEDIPTRSLNHNAFEHLPSRPAADVLKDINKWYRQLIILPGGGDDTGSEWDHYDMDLPSIYRNNGWPDRFDGEAFEIEQARKSRAVWAKYLAEEPLRKLAALQSWVEGFPREIQRAKESALKATSQEKKETARLSQWKSEHAQKRTVKQLTVKQLTVKQLAPAQEMVDKFCPGGVCQRAEDLPLWELEMVKSEYESKQNRLRELEEEGTLSEKDHEFRQAQRDAIIYQKAFDLSKAACEKLSSDILEPHLAFVWPKQPDLRRIHDDINNMQQYVDDAKQYLATVPESALKTRKAIELDIEHVEDMVASRRLSLSHQTE</sequence>
<gene>
    <name evidence="2" type="ORF">CRHIZ90672A_00010731</name>
</gene>
<protein>
    <submittedName>
        <fullName evidence="2">Uncharacterized protein</fullName>
    </submittedName>
</protein>
<dbReference type="OrthoDB" id="5327951at2759"/>
<dbReference type="AlphaFoldDB" id="A0A9N9VV80"/>
<keyword evidence="3" id="KW-1185">Reference proteome</keyword>
<proteinExistence type="predicted"/>